<evidence type="ECO:0008006" key="5">
    <source>
        <dbReference type="Google" id="ProtNLM"/>
    </source>
</evidence>
<dbReference type="EMBL" id="LGRX02004100">
    <property type="protein sequence ID" value="KAK3281006.1"/>
    <property type="molecule type" value="Genomic_DNA"/>
</dbReference>
<name>A0AAE0GMT1_9CHLO</name>
<keyword evidence="1" id="KW-0472">Membrane</keyword>
<keyword evidence="1" id="KW-0812">Transmembrane</keyword>
<gene>
    <name evidence="3" type="ORF">CYMTET_11182</name>
</gene>
<evidence type="ECO:0000256" key="1">
    <source>
        <dbReference type="SAM" id="Phobius"/>
    </source>
</evidence>
<protein>
    <recommendedName>
        <fullName evidence="5">EGF-like domain-containing protein</fullName>
    </recommendedName>
</protein>
<keyword evidence="4" id="KW-1185">Reference proteome</keyword>
<reference evidence="3 4" key="1">
    <citation type="journal article" date="2015" name="Genome Biol. Evol.">
        <title>Comparative Genomics of a Bacterivorous Green Alga Reveals Evolutionary Causalities and Consequences of Phago-Mixotrophic Mode of Nutrition.</title>
        <authorList>
            <person name="Burns J.A."/>
            <person name="Paasch A."/>
            <person name="Narechania A."/>
            <person name="Kim E."/>
        </authorList>
    </citation>
    <scope>NUCLEOTIDE SEQUENCE [LARGE SCALE GENOMIC DNA]</scope>
    <source>
        <strain evidence="3 4">PLY_AMNH</strain>
    </source>
</reference>
<feature type="transmembrane region" description="Helical" evidence="1">
    <location>
        <begin position="347"/>
        <end position="371"/>
    </location>
</feature>
<evidence type="ECO:0000313" key="3">
    <source>
        <dbReference type="EMBL" id="KAK3281006.1"/>
    </source>
</evidence>
<keyword evidence="1" id="KW-1133">Transmembrane helix</keyword>
<accession>A0AAE0GMT1</accession>
<evidence type="ECO:0000256" key="2">
    <source>
        <dbReference type="SAM" id="SignalP"/>
    </source>
</evidence>
<evidence type="ECO:0000313" key="4">
    <source>
        <dbReference type="Proteomes" id="UP001190700"/>
    </source>
</evidence>
<keyword evidence="2" id="KW-0732">Signal</keyword>
<feature type="chain" id="PRO_5041943851" description="EGF-like domain-containing protein" evidence="2">
    <location>
        <begin position="23"/>
        <end position="409"/>
    </location>
</feature>
<dbReference type="AlphaFoldDB" id="A0AAE0GMT1"/>
<proteinExistence type="predicted"/>
<feature type="signal peptide" evidence="2">
    <location>
        <begin position="1"/>
        <end position="22"/>
    </location>
</feature>
<dbReference type="Proteomes" id="UP001190700">
    <property type="component" value="Unassembled WGS sequence"/>
</dbReference>
<organism evidence="3 4">
    <name type="scientific">Cymbomonas tetramitiformis</name>
    <dbReference type="NCBI Taxonomy" id="36881"/>
    <lineage>
        <taxon>Eukaryota</taxon>
        <taxon>Viridiplantae</taxon>
        <taxon>Chlorophyta</taxon>
        <taxon>Pyramimonadophyceae</taxon>
        <taxon>Pyramimonadales</taxon>
        <taxon>Pyramimonadaceae</taxon>
        <taxon>Cymbomonas</taxon>
    </lineage>
</organism>
<comment type="caution">
    <text evidence="3">The sequence shown here is derived from an EMBL/GenBank/DDBJ whole genome shotgun (WGS) entry which is preliminary data.</text>
</comment>
<feature type="non-terminal residue" evidence="3">
    <location>
        <position position="409"/>
    </location>
</feature>
<sequence>MTGSSVFLKALFVVLVHLSVHADCKGHLQTSPAEIAAECANAIAVGRPTCLHNGTLNAYNTSHPQSCSACTCPDGWTGSDCALCSSLASCPVRNGTDGKPMNATNCTSGEILPTANGEDLRALGKQYRCECGLGDDFYSKFVCNQLPESKYHLSVAFDPAMPNDTSRLVANIVNFAGQPSQNWQPSAHYKYSYPEVWDARFTNCEWLQDKCEACPIPGACPWTSDDQCQFLKCSGEVQVNCPPIGVTPCPEYTPTGCGLSPDISADGNHLKWWQHHCAEEAIPSNSPMQLMCFLPPDSADPQYSCWFSQTEQGNAGVGMRCRVGDCLYENAKPLDPPSDGDHKDFPYLAYVFLGIIAVCILILMAAGALYLNAFFIQSPGTPFLSPPLKPLLPLRDPQDQGVLVYWACI</sequence>